<evidence type="ECO:0008006" key="4">
    <source>
        <dbReference type="Google" id="ProtNLM"/>
    </source>
</evidence>
<dbReference type="PANTHER" id="PTHR42987">
    <property type="entry name" value="PEPTIDASE S49"/>
    <property type="match status" value="1"/>
</dbReference>
<feature type="region of interest" description="Disordered" evidence="1">
    <location>
        <begin position="377"/>
        <end position="421"/>
    </location>
</feature>
<sequence>MNTALAREIYGGQPWCMDQFSYRAYNSLLNDLRKGVVLEIPEIKSNSPFVLVQGKDKRVIKDTYQLRNDDDFNGVGLIQLDGPITKKGGMSTYGMVQLTSIMNRMAKDDRINSFIIYADSGGGSSAAVDILSDTILEINESKPVYGLIEKGGMAASAAYGILSACRSIHAISKLSLVGSVGTMVQFEGRAANSEDPYGNKHIRLYATKSIKKNEDFEEALNKDNYEIIVSELLDPINEDFIKKTLKNRPQLKGSGFDNGHHLFAKDAVGTFIDGFKTFDQMVEVGFKQNKSTSGSKSNINPNSNKMTAEELKQKHPETYNSIFKAGVSAESDRVGAWLAHHGTNQETVLNGINSGKAITQTETQQLLVEAASKNQLQQLENESAKPVNTKETPLSKDKDAPENAEEVKNFYDQVDNKLKVD</sequence>
<accession>A0A371JL71</accession>
<name>A0A371JL71_9FLAO</name>
<organism evidence="2 3">
    <name type="scientific">Flagellimonas nanhaiensis</name>
    <dbReference type="NCBI Taxonomy" id="2292706"/>
    <lineage>
        <taxon>Bacteria</taxon>
        <taxon>Pseudomonadati</taxon>
        <taxon>Bacteroidota</taxon>
        <taxon>Flavobacteriia</taxon>
        <taxon>Flavobacteriales</taxon>
        <taxon>Flavobacteriaceae</taxon>
        <taxon>Flagellimonas</taxon>
    </lineage>
</organism>
<comment type="caution">
    <text evidence="2">The sequence shown here is derived from an EMBL/GenBank/DDBJ whole genome shotgun (WGS) entry which is preliminary data.</text>
</comment>
<dbReference type="AlphaFoldDB" id="A0A371JL71"/>
<evidence type="ECO:0000256" key="1">
    <source>
        <dbReference type="SAM" id="MobiDB-lite"/>
    </source>
</evidence>
<dbReference type="OrthoDB" id="1490107at2"/>
<dbReference type="PANTHER" id="PTHR42987:SF4">
    <property type="entry name" value="PROTEASE SOHB-RELATED"/>
    <property type="match status" value="1"/>
</dbReference>
<reference evidence="2 3" key="1">
    <citation type="submission" date="2018-08" db="EMBL/GenBank/DDBJ databases">
        <title>Muricauda nanhaiensis sp. nov., isolated from seawater of the South China Sea.</title>
        <authorList>
            <person name="Dang Y."/>
        </authorList>
    </citation>
    <scope>NUCLEOTIDE SEQUENCE [LARGE SCALE GENOMIC DNA]</scope>
    <source>
        <strain evidence="2 3">SM1704</strain>
    </source>
</reference>
<gene>
    <name evidence="2" type="ORF">DX873_17545</name>
</gene>
<evidence type="ECO:0000313" key="2">
    <source>
        <dbReference type="EMBL" id="RDY57705.1"/>
    </source>
</evidence>
<dbReference type="Proteomes" id="UP000261828">
    <property type="component" value="Unassembled WGS sequence"/>
</dbReference>
<dbReference type="SUPFAM" id="SSF52096">
    <property type="entry name" value="ClpP/crotonase"/>
    <property type="match status" value="1"/>
</dbReference>
<dbReference type="RefSeq" id="WP_116185804.1">
    <property type="nucleotide sequence ID" value="NZ_QTJX01000007.1"/>
</dbReference>
<dbReference type="Gene3D" id="3.90.226.10">
    <property type="entry name" value="2-enoyl-CoA Hydratase, Chain A, domain 1"/>
    <property type="match status" value="1"/>
</dbReference>
<keyword evidence="3" id="KW-1185">Reference proteome</keyword>
<protein>
    <recommendedName>
        <fullName evidence="4">Peptidase S49 domain-containing protein</fullName>
    </recommendedName>
</protein>
<dbReference type="InterPro" id="IPR029045">
    <property type="entry name" value="ClpP/crotonase-like_dom_sf"/>
</dbReference>
<proteinExistence type="predicted"/>
<feature type="compositionally biased region" description="Basic and acidic residues" evidence="1">
    <location>
        <begin position="393"/>
        <end position="421"/>
    </location>
</feature>
<dbReference type="EMBL" id="QTJX01000007">
    <property type="protein sequence ID" value="RDY57705.1"/>
    <property type="molecule type" value="Genomic_DNA"/>
</dbReference>
<evidence type="ECO:0000313" key="3">
    <source>
        <dbReference type="Proteomes" id="UP000261828"/>
    </source>
</evidence>